<evidence type="ECO:0000256" key="5">
    <source>
        <dbReference type="ARBA" id="ARBA00022679"/>
    </source>
</evidence>
<dbReference type="RefSeq" id="XP_018074599.1">
    <property type="nucleotide sequence ID" value="XM_018216740.1"/>
</dbReference>
<dbReference type="CDD" id="cd02027">
    <property type="entry name" value="APSK"/>
    <property type="match status" value="1"/>
</dbReference>
<dbReference type="HAMAP" id="MF_00065">
    <property type="entry name" value="Adenylyl_sulf_kinase"/>
    <property type="match status" value="1"/>
</dbReference>
<dbReference type="FunFam" id="3.40.50.300:FF:000212">
    <property type="entry name" value="Adenylyl-sulfate kinase"/>
    <property type="match status" value="1"/>
</dbReference>
<dbReference type="InParanoid" id="A0A194XJE6"/>
<keyword evidence="7 14" id="KW-0418">Kinase</keyword>
<evidence type="ECO:0000259" key="13">
    <source>
        <dbReference type="Pfam" id="PF03061"/>
    </source>
</evidence>
<accession>A0A194XJE6</accession>
<dbReference type="Gene3D" id="3.10.129.10">
    <property type="entry name" value="Hotdog Thioesterase"/>
    <property type="match status" value="1"/>
</dbReference>
<dbReference type="SUPFAM" id="SSF54637">
    <property type="entry name" value="Thioesterase/thiol ester dehydrase-isomerase"/>
    <property type="match status" value="1"/>
</dbReference>
<evidence type="ECO:0000256" key="9">
    <source>
        <dbReference type="ARBA" id="ARBA00023192"/>
    </source>
</evidence>
<dbReference type="InterPro" id="IPR006683">
    <property type="entry name" value="Thioestr_dom"/>
</dbReference>
<evidence type="ECO:0000256" key="3">
    <source>
        <dbReference type="ARBA" id="ARBA00012121"/>
    </source>
</evidence>
<reference evidence="14 15" key="1">
    <citation type="submission" date="2015-10" db="EMBL/GenBank/DDBJ databases">
        <title>Full genome of DAOMC 229536 Phialocephala scopiformis, a fungal endophyte of spruce producing the potent anti-insectan compound rugulosin.</title>
        <authorList>
            <consortium name="DOE Joint Genome Institute"/>
            <person name="Walker A.K."/>
            <person name="Frasz S.L."/>
            <person name="Seifert K.A."/>
            <person name="Miller J.D."/>
            <person name="Mondo S.J."/>
            <person name="Labutti K."/>
            <person name="Lipzen A."/>
            <person name="Dockter R."/>
            <person name="Kennedy M."/>
            <person name="Grigoriev I.V."/>
            <person name="Spatafora J.W."/>
        </authorList>
    </citation>
    <scope>NUCLEOTIDE SEQUENCE [LARGE SCALE GENOMIC DNA]</scope>
    <source>
        <strain evidence="14 15">CBS 120377</strain>
    </source>
</reference>
<evidence type="ECO:0000256" key="11">
    <source>
        <dbReference type="ARBA" id="ARBA00031464"/>
    </source>
</evidence>
<dbReference type="InterPro" id="IPR002891">
    <property type="entry name" value="APS"/>
</dbReference>
<dbReference type="Proteomes" id="UP000070700">
    <property type="component" value="Unassembled WGS sequence"/>
</dbReference>
<dbReference type="STRING" id="149040.A0A194XJE6"/>
<dbReference type="GeneID" id="28826466"/>
<name>A0A194XJE6_MOLSC</name>
<evidence type="ECO:0000256" key="7">
    <source>
        <dbReference type="ARBA" id="ARBA00022777"/>
    </source>
</evidence>
<organism evidence="14 15">
    <name type="scientific">Mollisia scopiformis</name>
    <name type="common">Conifer needle endophyte fungus</name>
    <name type="synonym">Phialocephala scopiformis</name>
    <dbReference type="NCBI Taxonomy" id="149040"/>
    <lineage>
        <taxon>Eukaryota</taxon>
        <taxon>Fungi</taxon>
        <taxon>Dikarya</taxon>
        <taxon>Ascomycota</taxon>
        <taxon>Pezizomycotina</taxon>
        <taxon>Leotiomycetes</taxon>
        <taxon>Helotiales</taxon>
        <taxon>Mollisiaceae</taxon>
        <taxon>Mollisia</taxon>
    </lineage>
</organism>
<dbReference type="NCBIfam" id="NF003013">
    <property type="entry name" value="PRK03846.1"/>
    <property type="match status" value="1"/>
</dbReference>
<evidence type="ECO:0000259" key="12">
    <source>
        <dbReference type="Pfam" id="PF01583"/>
    </source>
</evidence>
<dbReference type="AlphaFoldDB" id="A0A194XJE6"/>
<dbReference type="PANTHER" id="PTHR47260:SF7">
    <property type="entry name" value="THIOESTERASE FAMILY PROTEIN (AFU_ORTHOLOGUE AFUA_1G10800)"/>
    <property type="match status" value="1"/>
</dbReference>
<comment type="pathway">
    <text evidence="1">Sulfur metabolism; hydrogen sulfide biosynthesis; sulfite from sulfate: step 2/3.</text>
</comment>
<evidence type="ECO:0000256" key="1">
    <source>
        <dbReference type="ARBA" id="ARBA00004806"/>
    </source>
</evidence>
<evidence type="ECO:0000256" key="6">
    <source>
        <dbReference type="ARBA" id="ARBA00022741"/>
    </source>
</evidence>
<dbReference type="GO" id="GO:0005524">
    <property type="term" value="F:ATP binding"/>
    <property type="evidence" value="ECO:0007669"/>
    <property type="project" value="UniProtKB-KW"/>
</dbReference>
<keyword evidence="9" id="KW-0198">Cysteine biosynthesis</keyword>
<proteinExistence type="inferred from homology"/>
<dbReference type="GO" id="GO:0000103">
    <property type="term" value="P:sulfate assimilation"/>
    <property type="evidence" value="ECO:0007669"/>
    <property type="project" value="InterPro"/>
</dbReference>
<sequence>MSVVPVVNVANGYLNPPSDAETLTMFTPEDDLSREVEEFIKSHPVAVELRSQPQFSESRPHLKIPEGQRSHNLTAGTLMGPGRVVVPPFVWSERGGKSLVSISYLGEDLCGHPGLVHGGLLATLLDEGLARCCFAALPNKVGMTANLNINYRNPTPAGGFVVLRAKTTKVDGRKAWVEGHIETLVAEGEKPVVLADATALFIEPRQAATNITWHPSLSRHERNELRKQRGFTIWLTGLSASGKSTIATALEQHLLHLGVAAYRLDGDNVRFGLNKDLGFSEKDRNENIRRIAEVAKLFADSSTIALTSFISPYKADRQIARDLHAASNQGGDDPIPFIEVFIDIPVEVAEQRDPKGLYKKARAGEIPNFTGISAPYEAPEAAEVHLRTDQLSVEESVAKVMEYLHSKNLLPK</sequence>
<evidence type="ECO:0000256" key="8">
    <source>
        <dbReference type="ARBA" id="ARBA00022840"/>
    </source>
</evidence>
<evidence type="ECO:0000313" key="14">
    <source>
        <dbReference type="EMBL" id="KUJ20244.1"/>
    </source>
</evidence>
<keyword evidence="5" id="KW-0808">Transferase</keyword>
<dbReference type="OrthoDB" id="506431at2759"/>
<evidence type="ECO:0000313" key="15">
    <source>
        <dbReference type="Proteomes" id="UP000070700"/>
    </source>
</evidence>
<dbReference type="SUPFAM" id="SSF52540">
    <property type="entry name" value="P-loop containing nucleoside triphosphate hydrolases"/>
    <property type="match status" value="1"/>
</dbReference>
<dbReference type="InterPro" id="IPR029069">
    <property type="entry name" value="HotDog_dom_sf"/>
</dbReference>
<keyword evidence="8" id="KW-0067">ATP-binding</keyword>
<evidence type="ECO:0000256" key="4">
    <source>
        <dbReference type="ARBA" id="ARBA00018163"/>
    </source>
</evidence>
<keyword evidence="15" id="KW-1185">Reference proteome</keyword>
<dbReference type="InterPro" id="IPR027417">
    <property type="entry name" value="P-loop_NTPase"/>
</dbReference>
<dbReference type="Pfam" id="PF03061">
    <property type="entry name" value="4HBT"/>
    <property type="match status" value="1"/>
</dbReference>
<dbReference type="NCBIfam" id="TIGR00455">
    <property type="entry name" value="apsK"/>
    <property type="match status" value="1"/>
</dbReference>
<protein>
    <recommendedName>
        <fullName evidence="4">Adenylyl-sulfate kinase</fullName>
        <ecNumber evidence="3">2.7.1.25</ecNumber>
    </recommendedName>
    <alternativeName>
        <fullName evidence="11">ATP adenosine-5'-phosphosulfate 3'-phosphotransferase</fullName>
    </alternativeName>
    <alternativeName>
        <fullName evidence="10">Adenosine-5'-phosphosulfate kinase</fullName>
    </alternativeName>
</protein>
<feature type="domain" description="Thioesterase" evidence="13">
    <location>
        <begin position="114"/>
        <end position="181"/>
    </location>
</feature>
<feature type="domain" description="APS kinase" evidence="12">
    <location>
        <begin position="229"/>
        <end position="386"/>
    </location>
</feature>
<dbReference type="KEGG" id="psco:LY89DRAFT_694946"/>
<dbReference type="PANTHER" id="PTHR47260">
    <property type="entry name" value="UPF0644 PROTEIN PB2B4.06"/>
    <property type="match status" value="1"/>
</dbReference>
<dbReference type="Gene3D" id="3.40.50.300">
    <property type="entry name" value="P-loop containing nucleotide triphosphate hydrolases"/>
    <property type="match status" value="1"/>
</dbReference>
<dbReference type="GO" id="GO:0019344">
    <property type="term" value="P:cysteine biosynthetic process"/>
    <property type="evidence" value="ECO:0007669"/>
    <property type="project" value="UniProtKB-KW"/>
</dbReference>
<evidence type="ECO:0000256" key="2">
    <source>
        <dbReference type="ARBA" id="ARBA00007008"/>
    </source>
</evidence>
<comment type="similarity">
    <text evidence="2">Belongs to the APS kinase family.</text>
</comment>
<gene>
    <name evidence="14" type="ORF">LY89DRAFT_694946</name>
</gene>
<dbReference type="EMBL" id="KQ947409">
    <property type="protein sequence ID" value="KUJ20244.1"/>
    <property type="molecule type" value="Genomic_DNA"/>
</dbReference>
<keyword evidence="6" id="KW-0547">Nucleotide-binding</keyword>
<dbReference type="Pfam" id="PF01583">
    <property type="entry name" value="APS_kinase"/>
    <property type="match status" value="1"/>
</dbReference>
<evidence type="ECO:0000256" key="10">
    <source>
        <dbReference type="ARBA" id="ARBA00029724"/>
    </source>
</evidence>
<dbReference type="GO" id="GO:0004020">
    <property type="term" value="F:adenylylsulfate kinase activity"/>
    <property type="evidence" value="ECO:0007669"/>
    <property type="project" value="UniProtKB-EC"/>
</dbReference>
<dbReference type="EC" id="2.7.1.25" evidence="3"/>
<dbReference type="InterPro" id="IPR052061">
    <property type="entry name" value="PTE-AB_protein"/>
</dbReference>
<dbReference type="InterPro" id="IPR059117">
    <property type="entry name" value="APS_kinase_dom"/>
</dbReference>
<dbReference type="CDD" id="cd03443">
    <property type="entry name" value="PaaI_thioesterase"/>
    <property type="match status" value="1"/>
</dbReference>
<keyword evidence="9" id="KW-0028">Amino-acid biosynthesis</keyword>